<keyword evidence="2" id="KW-0902">Two-component regulatory system</keyword>
<keyword evidence="5" id="KW-0804">Transcription</keyword>
<accession>A0ABT0N9F0</accession>
<feature type="domain" description="Response regulatory" evidence="8">
    <location>
        <begin position="5"/>
        <end position="119"/>
    </location>
</feature>
<comment type="caution">
    <text evidence="10">The sequence shown here is derived from an EMBL/GenBank/DDBJ whole genome shotgun (WGS) entry which is preliminary data.</text>
</comment>
<evidence type="ECO:0000256" key="3">
    <source>
        <dbReference type="ARBA" id="ARBA00023015"/>
    </source>
</evidence>
<dbReference type="Proteomes" id="UP001202831">
    <property type="component" value="Unassembled WGS sequence"/>
</dbReference>
<evidence type="ECO:0000313" key="11">
    <source>
        <dbReference type="Proteomes" id="UP001202831"/>
    </source>
</evidence>
<gene>
    <name evidence="10" type="ORF">L2725_11820</name>
</gene>
<dbReference type="InterPro" id="IPR001789">
    <property type="entry name" value="Sig_transdc_resp-reg_receiver"/>
</dbReference>
<dbReference type="Pfam" id="PF00486">
    <property type="entry name" value="Trans_reg_C"/>
    <property type="match status" value="1"/>
</dbReference>
<dbReference type="InterPro" id="IPR001867">
    <property type="entry name" value="OmpR/PhoB-type_DNA-bd"/>
</dbReference>
<sequence>MQQSRILVVEDNHDVAGILGDFLEAKGAEVDFAANGLLGLKLASSGEFDLIILDLMLPKLDGLSVCRQLRESGIATPVLMLTALDGKQELLEGFKSGTDDYLSKPFDFDELEARLNAMLRRARGTTAAQTIQIGELELDPRRHQVRRNGQRLVLTPTCYQILELLMRQHPAMVRREHLIDSLWGEAAPDKDILRSHMYQLRNQLDKPFAYPMLVTVPKQGFRLQTQEDSSQ</sequence>
<evidence type="ECO:0000256" key="4">
    <source>
        <dbReference type="ARBA" id="ARBA00023125"/>
    </source>
</evidence>
<keyword evidence="11" id="KW-1185">Reference proteome</keyword>
<evidence type="ECO:0000259" key="8">
    <source>
        <dbReference type="PROSITE" id="PS50110"/>
    </source>
</evidence>
<dbReference type="SUPFAM" id="SSF52172">
    <property type="entry name" value="CheY-like"/>
    <property type="match status" value="1"/>
</dbReference>
<dbReference type="Pfam" id="PF00072">
    <property type="entry name" value="Response_reg"/>
    <property type="match status" value="1"/>
</dbReference>
<dbReference type="Gene3D" id="1.10.10.10">
    <property type="entry name" value="Winged helix-like DNA-binding domain superfamily/Winged helix DNA-binding domain"/>
    <property type="match status" value="1"/>
</dbReference>
<dbReference type="PANTHER" id="PTHR48111">
    <property type="entry name" value="REGULATOR OF RPOS"/>
    <property type="match status" value="1"/>
</dbReference>
<evidence type="ECO:0000256" key="7">
    <source>
        <dbReference type="PROSITE-ProRule" id="PRU01091"/>
    </source>
</evidence>
<dbReference type="PANTHER" id="PTHR48111:SF22">
    <property type="entry name" value="REGULATOR OF RPOS"/>
    <property type="match status" value="1"/>
</dbReference>
<evidence type="ECO:0000256" key="6">
    <source>
        <dbReference type="PROSITE-ProRule" id="PRU00169"/>
    </source>
</evidence>
<dbReference type="Gene3D" id="3.40.50.2300">
    <property type="match status" value="1"/>
</dbReference>
<name>A0ABT0N9F0_9GAMM</name>
<feature type="DNA-binding region" description="OmpR/PhoB-type" evidence="7">
    <location>
        <begin position="128"/>
        <end position="225"/>
    </location>
</feature>
<dbReference type="InterPro" id="IPR011006">
    <property type="entry name" value="CheY-like_superfamily"/>
</dbReference>
<dbReference type="InterPro" id="IPR039420">
    <property type="entry name" value="WalR-like"/>
</dbReference>
<reference evidence="10 11" key="1">
    <citation type="submission" date="2022-01" db="EMBL/GenBank/DDBJ databases">
        <title>Whole genome-based taxonomy of the Shewanellaceae.</title>
        <authorList>
            <person name="Martin-Rodriguez A.J."/>
        </authorList>
    </citation>
    <scope>NUCLEOTIDE SEQUENCE [LARGE SCALE GENOMIC DNA]</scope>
    <source>
        <strain evidence="10 11">DSM 21332</strain>
    </source>
</reference>
<keyword evidence="1 6" id="KW-0597">Phosphoprotein</keyword>
<evidence type="ECO:0000256" key="2">
    <source>
        <dbReference type="ARBA" id="ARBA00023012"/>
    </source>
</evidence>
<dbReference type="PROSITE" id="PS50110">
    <property type="entry name" value="RESPONSE_REGULATORY"/>
    <property type="match status" value="1"/>
</dbReference>
<keyword evidence="4 7" id="KW-0238">DNA-binding</keyword>
<dbReference type="InterPro" id="IPR036388">
    <property type="entry name" value="WH-like_DNA-bd_sf"/>
</dbReference>
<organism evidence="10 11">
    <name type="scientific">Shewanella corallii</name>
    <dbReference type="NCBI Taxonomy" id="560080"/>
    <lineage>
        <taxon>Bacteria</taxon>
        <taxon>Pseudomonadati</taxon>
        <taxon>Pseudomonadota</taxon>
        <taxon>Gammaproteobacteria</taxon>
        <taxon>Alteromonadales</taxon>
        <taxon>Shewanellaceae</taxon>
        <taxon>Shewanella</taxon>
    </lineage>
</organism>
<dbReference type="SMART" id="SM00862">
    <property type="entry name" value="Trans_reg_C"/>
    <property type="match status" value="1"/>
</dbReference>
<evidence type="ECO:0000259" key="9">
    <source>
        <dbReference type="PROSITE" id="PS51755"/>
    </source>
</evidence>
<dbReference type="PROSITE" id="PS51755">
    <property type="entry name" value="OMPR_PHOB"/>
    <property type="match status" value="1"/>
</dbReference>
<feature type="domain" description="OmpR/PhoB-type" evidence="9">
    <location>
        <begin position="128"/>
        <end position="225"/>
    </location>
</feature>
<evidence type="ECO:0000256" key="1">
    <source>
        <dbReference type="ARBA" id="ARBA00022553"/>
    </source>
</evidence>
<dbReference type="CDD" id="cd00383">
    <property type="entry name" value="trans_reg_C"/>
    <property type="match status" value="1"/>
</dbReference>
<dbReference type="EMBL" id="JAKIKT010000004">
    <property type="protein sequence ID" value="MCL2914452.1"/>
    <property type="molecule type" value="Genomic_DNA"/>
</dbReference>
<dbReference type="RefSeq" id="WP_249249132.1">
    <property type="nucleotide sequence ID" value="NZ_JAKIKT010000004.1"/>
</dbReference>
<protein>
    <submittedName>
        <fullName evidence="10">Response regulator transcription factor</fullName>
    </submittedName>
</protein>
<dbReference type="SMART" id="SM00448">
    <property type="entry name" value="REC"/>
    <property type="match status" value="1"/>
</dbReference>
<proteinExistence type="predicted"/>
<evidence type="ECO:0000256" key="5">
    <source>
        <dbReference type="ARBA" id="ARBA00023163"/>
    </source>
</evidence>
<keyword evidence="3" id="KW-0805">Transcription regulation</keyword>
<evidence type="ECO:0000313" key="10">
    <source>
        <dbReference type="EMBL" id="MCL2914452.1"/>
    </source>
</evidence>
<feature type="modified residue" description="4-aspartylphosphate" evidence="6">
    <location>
        <position position="54"/>
    </location>
</feature>